<dbReference type="GO" id="GO:0005737">
    <property type="term" value="C:cytoplasm"/>
    <property type="evidence" value="ECO:0007669"/>
    <property type="project" value="TreeGrafter"/>
</dbReference>
<dbReference type="RefSeq" id="WP_090245856.1">
    <property type="nucleotide sequence ID" value="NZ_FNOU01000015.1"/>
</dbReference>
<proteinExistence type="predicted"/>
<accession>A0A1H3GX04</accession>
<dbReference type="EMBL" id="FNOU01000015">
    <property type="protein sequence ID" value="SDY07846.1"/>
    <property type="molecule type" value="Genomic_DNA"/>
</dbReference>
<evidence type="ECO:0000256" key="3">
    <source>
        <dbReference type="ARBA" id="ARBA00022823"/>
    </source>
</evidence>
<keyword evidence="2" id="KW-0808">Transferase</keyword>
<dbReference type="InterPro" id="IPR000089">
    <property type="entry name" value="Biotin_lipoyl"/>
</dbReference>
<keyword evidence="4" id="KW-0012">Acyltransferase</keyword>
<dbReference type="PROSITE" id="PS50968">
    <property type="entry name" value="BIOTINYL_LIPOYL"/>
    <property type="match status" value="1"/>
</dbReference>
<name>A0A1H3GX04_EUBBA</name>
<keyword evidence="7" id="KW-1185">Reference proteome</keyword>
<reference evidence="7" key="1">
    <citation type="submission" date="2016-10" db="EMBL/GenBank/DDBJ databases">
        <authorList>
            <person name="Varghese N."/>
            <person name="Submissions S."/>
        </authorList>
    </citation>
    <scope>NUCLEOTIDE SEQUENCE [LARGE SCALE GENOMIC DNA]</scope>
    <source>
        <strain evidence="7">VPI 5359</strain>
    </source>
</reference>
<evidence type="ECO:0000259" key="5">
    <source>
        <dbReference type="PROSITE" id="PS50968"/>
    </source>
</evidence>
<dbReference type="STRING" id="1528.SAMN04488579_11563"/>
<keyword evidence="3" id="KW-0450">Lipoyl</keyword>
<dbReference type="PANTHER" id="PTHR43178">
    <property type="entry name" value="DIHYDROLIPOAMIDE ACETYLTRANSFERASE COMPONENT OF PYRUVATE DEHYDROGENASE COMPLEX"/>
    <property type="match status" value="1"/>
</dbReference>
<evidence type="ECO:0000256" key="1">
    <source>
        <dbReference type="ARBA" id="ARBA00001938"/>
    </source>
</evidence>
<comment type="cofactor">
    <cofactor evidence="1">
        <name>(R)-lipoate</name>
        <dbReference type="ChEBI" id="CHEBI:83088"/>
    </cofactor>
</comment>
<evidence type="ECO:0000256" key="2">
    <source>
        <dbReference type="ARBA" id="ARBA00022679"/>
    </source>
</evidence>
<dbReference type="Gene3D" id="2.40.50.100">
    <property type="match status" value="1"/>
</dbReference>
<dbReference type="SUPFAM" id="SSF51230">
    <property type="entry name" value="Single hybrid motif"/>
    <property type="match status" value="1"/>
</dbReference>
<evidence type="ECO:0000313" key="7">
    <source>
        <dbReference type="Proteomes" id="UP000199652"/>
    </source>
</evidence>
<dbReference type="PANTHER" id="PTHR43178:SF5">
    <property type="entry name" value="LIPOAMIDE ACYLTRANSFERASE COMPONENT OF BRANCHED-CHAIN ALPHA-KETO ACID DEHYDROGENASE COMPLEX, MITOCHONDRIAL"/>
    <property type="match status" value="1"/>
</dbReference>
<gene>
    <name evidence="6" type="ORF">SAMN04488579_11563</name>
</gene>
<feature type="domain" description="Lipoyl-binding" evidence="5">
    <location>
        <begin position="3"/>
        <end position="78"/>
    </location>
</feature>
<dbReference type="AlphaFoldDB" id="A0A1H3GX04"/>
<sequence>MMTTAIIVPKFAEGAEDIKLRQWLVGPGESVEAGQNIAEIATDKISAYIEAPAAGTITALLAEEKDRVAVGQTIGEMEAL</sequence>
<dbReference type="Pfam" id="PF00364">
    <property type="entry name" value="Biotin_lipoyl"/>
    <property type="match status" value="1"/>
</dbReference>
<dbReference type="GO" id="GO:0016407">
    <property type="term" value="F:acetyltransferase activity"/>
    <property type="evidence" value="ECO:0007669"/>
    <property type="project" value="TreeGrafter"/>
</dbReference>
<dbReference type="Proteomes" id="UP000199652">
    <property type="component" value="Unassembled WGS sequence"/>
</dbReference>
<dbReference type="InterPro" id="IPR011053">
    <property type="entry name" value="Single_hybrid_motif"/>
</dbReference>
<dbReference type="CDD" id="cd06849">
    <property type="entry name" value="lipoyl_domain"/>
    <property type="match status" value="1"/>
</dbReference>
<dbReference type="InterPro" id="IPR003016">
    <property type="entry name" value="2-oxoA_DH_lipoyl-BS"/>
</dbReference>
<protein>
    <submittedName>
        <fullName evidence="6">Biotin-requiring enzyme</fullName>
    </submittedName>
</protein>
<dbReference type="InterPro" id="IPR050743">
    <property type="entry name" value="2-oxoacid_DH_E2_comp"/>
</dbReference>
<evidence type="ECO:0000313" key="6">
    <source>
        <dbReference type="EMBL" id="SDY07846.1"/>
    </source>
</evidence>
<dbReference type="GO" id="GO:0031405">
    <property type="term" value="F:lipoic acid binding"/>
    <property type="evidence" value="ECO:0007669"/>
    <property type="project" value="TreeGrafter"/>
</dbReference>
<evidence type="ECO:0000256" key="4">
    <source>
        <dbReference type="ARBA" id="ARBA00023315"/>
    </source>
</evidence>
<dbReference type="OrthoDB" id="9805770at2"/>
<organism evidence="6 7">
    <name type="scientific">Eubacterium barkeri</name>
    <name type="common">Clostridium barkeri</name>
    <dbReference type="NCBI Taxonomy" id="1528"/>
    <lineage>
        <taxon>Bacteria</taxon>
        <taxon>Bacillati</taxon>
        <taxon>Bacillota</taxon>
        <taxon>Clostridia</taxon>
        <taxon>Eubacteriales</taxon>
        <taxon>Eubacteriaceae</taxon>
        <taxon>Eubacterium</taxon>
    </lineage>
</organism>
<dbReference type="PROSITE" id="PS00189">
    <property type="entry name" value="LIPOYL"/>
    <property type="match status" value="1"/>
</dbReference>